<feature type="compositionally biased region" description="Polar residues" evidence="1">
    <location>
        <begin position="824"/>
        <end position="835"/>
    </location>
</feature>
<feature type="compositionally biased region" description="Low complexity" evidence="1">
    <location>
        <begin position="622"/>
        <end position="641"/>
    </location>
</feature>
<reference evidence="2 3" key="1">
    <citation type="journal article" date="2016" name="Sci. Rep.">
        <title>Penicillium arizonense, a new, genome sequenced fungal species, reveals a high chemical diversity in secreted metabolites.</title>
        <authorList>
            <person name="Grijseels S."/>
            <person name="Nielsen J.C."/>
            <person name="Randelovic M."/>
            <person name="Nielsen J."/>
            <person name="Nielsen K.F."/>
            <person name="Workman M."/>
            <person name="Frisvad J.C."/>
        </authorList>
    </citation>
    <scope>NUCLEOTIDE SEQUENCE [LARGE SCALE GENOMIC DNA]</scope>
    <source>
        <strain evidence="2 3">CBS 141311</strain>
    </source>
</reference>
<evidence type="ECO:0000313" key="3">
    <source>
        <dbReference type="Proteomes" id="UP000177622"/>
    </source>
</evidence>
<dbReference type="OrthoDB" id="5400577at2759"/>
<dbReference type="PANTHER" id="PTHR37535">
    <property type="entry name" value="FLUG DOMAIN PROTEIN"/>
    <property type="match status" value="1"/>
</dbReference>
<feature type="compositionally biased region" description="Basic and acidic residues" evidence="1">
    <location>
        <begin position="681"/>
        <end position="690"/>
    </location>
</feature>
<feature type="region of interest" description="Disordered" evidence="1">
    <location>
        <begin position="546"/>
        <end position="565"/>
    </location>
</feature>
<feature type="compositionally biased region" description="Polar residues" evidence="1">
    <location>
        <begin position="781"/>
        <end position="808"/>
    </location>
</feature>
<feature type="compositionally biased region" description="Polar residues" evidence="1">
    <location>
        <begin position="663"/>
        <end position="678"/>
    </location>
</feature>
<sequence length="901" mass="103785">MGRKQFFAQRDEIAKEKRHNQLQKNGYVFGAHADEDSIREKDKRVPKTKRMYYGAVNLWMKFGIGIRDTKRPQFASGYILLAIALQHGALYGIETVEDFARFDLSGGEPIELRWKEEFLEKPVLRNVTADGPQDVPLHKERFCELLRGIVTTAGYNKSVTIHKIRKYLGSVVEGKHGSALVSQIYGHKDAGTYPKEYLLHCSSIDTVSAVLGEEEQTSHIEYFQGFERFYERGLPGELPAEIEASILQTPEVVDIRRRIEQLEASNSDKKVTAAEKLNHRKTLIRLRLAGLKEYQNRWVREKRDQRILNRGKAEPVISDNDVSTRAQSLLMPELAHISTLMSSDRELSFDEMLLFVDDLKTYCEHDFDVAYLPRESPIQDRCPVRDCLQEIKCMKKSDRSAHIHNCVRREKALNLKISESELKFCYECMGWFQSSQWRDHCSSHIQSWRTQHCEVIIYRNTVIRPGYCPFCLWDIDLEAEDRLHQWLKSGNLKQHIEEKHIPGSHGPGAEPICGCGQAFADERDLRHHLHDTHKLNKAIWSNPKLPRKRKRPCKAEAQDSSMKRDEQLTKKLRFYRYPPPRLEHEYQLPENISMPVPTLHSFVEEHPEQFFYSSLSDESTKSSRSSPVVSCFSRSSSPCSSDPTTPGLEEFIDPRILEPYTIDENQGPQPCDQASMQPNPLHEHDIKDKLFGNATRPQPPGQSLAVQPNPASKISDLRILDTSDPRVENVRQTCEQVTSQLSLVSGSPHAMVIKPMQSLYSPPGFVTSEENKNEDLLKDSGSFTSHGNGRSSTEFENQNHSPTHQDQTLPRDRNQAISLRRPLTRSQAKQQSTQHCLDHVDKTKSRKKLNTKDKRKLFDFKSQKMTLRQIGPYFPDIDTVFLRQAWADIRLPDRRTRSRVK</sequence>
<proteinExistence type="predicted"/>
<comment type="caution">
    <text evidence="2">The sequence shown here is derived from an EMBL/GenBank/DDBJ whole genome shotgun (WGS) entry which is preliminary data.</text>
</comment>
<feature type="compositionally biased region" description="Basic and acidic residues" evidence="1">
    <location>
        <begin position="553"/>
        <end position="565"/>
    </location>
</feature>
<accession>A0A1F5L967</accession>
<evidence type="ECO:0000313" key="2">
    <source>
        <dbReference type="EMBL" id="OGE49530.1"/>
    </source>
</evidence>
<protein>
    <submittedName>
        <fullName evidence="2">Uncharacterized protein</fullName>
    </submittedName>
</protein>
<dbReference type="Pfam" id="PF11917">
    <property type="entry name" value="DUF3435"/>
    <property type="match status" value="1"/>
</dbReference>
<feature type="region of interest" description="Disordered" evidence="1">
    <location>
        <begin position="776"/>
        <end position="849"/>
    </location>
</feature>
<feature type="region of interest" description="Disordered" evidence="1">
    <location>
        <begin position="616"/>
        <end position="649"/>
    </location>
</feature>
<name>A0A1F5L967_PENAI</name>
<dbReference type="GeneID" id="34579934"/>
<feature type="region of interest" description="Disordered" evidence="1">
    <location>
        <begin position="661"/>
        <end position="712"/>
    </location>
</feature>
<dbReference type="EMBL" id="LXJU01000021">
    <property type="protein sequence ID" value="OGE49530.1"/>
    <property type="molecule type" value="Genomic_DNA"/>
</dbReference>
<dbReference type="STRING" id="1835702.A0A1F5L967"/>
<gene>
    <name evidence="2" type="ORF">PENARI_c021G05261</name>
</gene>
<dbReference type="Proteomes" id="UP000177622">
    <property type="component" value="Unassembled WGS sequence"/>
</dbReference>
<dbReference type="InterPro" id="IPR021842">
    <property type="entry name" value="DUF3435"/>
</dbReference>
<evidence type="ECO:0000256" key="1">
    <source>
        <dbReference type="SAM" id="MobiDB-lite"/>
    </source>
</evidence>
<keyword evidence="3" id="KW-1185">Reference proteome</keyword>
<organism evidence="2 3">
    <name type="scientific">Penicillium arizonense</name>
    <dbReference type="NCBI Taxonomy" id="1835702"/>
    <lineage>
        <taxon>Eukaryota</taxon>
        <taxon>Fungi</taxon>
        <taxon>Dikarya</taxon>
        <taxon>Ascomycota</taxon>
        <taxon>Pezizomycotina</taxon>
        <taxon>Eurotiomycetes</taxon>
        <taxon>Eurotiomycetidae</taxon>
        <taxon>Eurotiales</taxon>
        <taxon>Aspergillaceae</taxon>
        <taxon>Penicillium</taxon>
    </lineage>
</organism>
<dbReference type="RefSeq" id="XP_022484981.1">
    <property type="nucleotide sequence ID" value="XM_022635200.1"/>
</dbReference>
<dbReference type="AlphaFoldDB" id="A0A1F5L967"/>
<dbReference type="PANTHER" id="PTHR37535:SF3">
    <property type="entry name" value="FLUG DOMAIN-CONTAINING PROTEIN"/>
    <property type="match status" value="1"/>
</dbReference>